<sequence>MATSEVKSVYAAISILGTQDTTGQVEMLQHAAVPSRSRYKFGWFQSPSDFMQMEHNQPQRLWKFSSLHDTRELP</sequence>
<accession>A0AA39FRR3</accession>
<dbReference type="EMBL" id="JAQQBR010000006">
    <property type="protein sequence ID" value="KAK0174607.1"/>
    <property type="molecule type" value="Genomic_DNA"/>
</dbReference>
<comment type="caution">
    <text evidence="1">The sequence shown here is derived from an EMBL/GenBank/DDBJ whole genome shotgun (WGS) entry which is preliminary data.</text>
</comment>
<reference evidence="1" key="1">
    <citation type="journal article" date="2023" name="bioRxiv">
        <title>Scaffold-level genome assemblies of two parasitoid biocontrol wasps reveal the parthenogenesis mechanism and an associated novel virus.</title>
        <authorList>
            <person name="Inwood S."/>
            <person name="Skelly J."/>
            <person name="Guhlin J."/>
            <person name="Harrop T."/>
            <person name="Goldson S."/>
            <person name="Dearden P."/>
        </authorList>
    </citation>
    <scope>NUCLEOTIDE SEQUENCE</scope>
    <source>
        <strain evidence="1">Lincoln</strain>
        <tissue evidence="1">Whole body</tissue>
    </source>
</reference>
<dbReference type="AlphaFoldDB" id="A0AA39FRR3"/>
<keyword evidence="2" id="KW-1185">Reference proteome</keyword>
<proteinExistence type="predicted"/>
<feature type="non-terminal residue" evidence="1">
    <location>
        <position position="1"/>
    </location>
</feature>
<name>A0AA39FRR3_MICHY</name>
<evidence type="ECO:0000313" key="1">
    <source>
        <dbReference type="EMBL" id="KAK0174607.1"/>
    </source>
</evidence>
<evidence type="ECO:0000313" key="2">
    <source>
        <dbReference type="Proteomes" id="UP001168972"/>
    </source>
</evidence>
<organism evidence="1 2">
    <name type="scientific">Microctonus hyperodae</name>
    <name type="common">Parasitoid wasp</name>
    <dbReference type="NCBI Taxonomy" id="165561"/>
    <lineage>
        <taxon>Eukaryota</taxon>
        <taxon>Metazoa</taxon>
        <taxon>Ecdysozoa</taxon>
        <taxon>Arthropoda</taxon>
        <taxon>Hexapoda</taxon>
        <taxon>Insecta</taxon>
        <taxon>Pterygota</taxon>
        <taxon>Neoptera</taxon>
        <taxon>Endopterygota</taxon>
        <taxon>Hymenoptera</taxon>
        <taxon>Apocrita</taxon>
        <taxon>Ichneumonoidea</taxon>
        <taxon>Braconidae</taxon>
        <taxon>Euphorinae</taxon>
        <taxon>Microctonus</taxon>
    </lineage>
</organism>
<reference evidence="1" key="2">
    <citation type="submission" date="2023-03" db="EMBL/GenBank/DDBJ databases">
        <authorList>
            <person name="Inwood S.N."/>
            <person name="Skelly J.G."/>
            <person name="Guhlin J."/>
            <person name="Harrop T.W.R."/>
            <person name="Goldson S.G."/>
            <person name="Dearden P.K."/>
        </authorList>
    </citation>
    <scope>NUCLEOTIDE SEQUENCE</scope>
    <source>
        <strain evidence="1">Lincoln</strain>
        <tissue evidence="1">Whole body</tissue>
    </source>
</reference>
<protein>
    <submittedName>
        <fullName evidence="1">Uncharacterized protein</fullName>
    </submittedName>
</protein>
<dbReference type="Proteomes" id="UP001168972">
    <property type="component" value="Unassembled WGS sequence"/>
</dbReference>
<gene>
    <name evidence="1" type="ORF">PV327_010365</name>
</gene>